<protein>
    <submittedName>
        <fullName evidence="1">Uncharacterized protein</fullName>
    </submittedName>
</protein>
<accession>A0A1I5FMZ1</accession>
<evidence type="ECO:0000313" key="2">
    <source>
        <dbReference type="Proteomes" id="UP000199398"/>
    </source>
</evidence>
<gene>
    <name evidence="1" type="ORF">SAMN05421805_111157</name>
</gene>
<evidence type="ECO:0000313" key="1">
    <source>
        <dbReference type="EMBL" id="SFO25147.1"/>
    </source>
</evidence>
<dbReference type="Proteomes" id="UP000199398">
    <property type="component" value="Unassembled WGS sequence"/>
</dbReference>
<organism evidence="1 2">
    <name type="scientific">Saccharopolyspora antimicrobica</name>
    <dbReference type="NCBI Taxonomy" id="455193"/>
    <lineage>
        <taxon>Bacteria</taxon>
        <taxon>Bacillati</taxon>
        <taxon>Actinomycetota</taxon>
        <taxon>Actinomycetes</taxon>
        <taxon>Pseudonocardiales</taxon>
        <taxon>Pseudonocardiaceae</taxon>
        <taxon>Saccharopolyspora</taxon>
    </lineage>
</organism>
<proteinExistence type="predicted"/>
<dbReference type="EMBL" id="FOUP01000011">
    <property type="protein sequence ID" value="SFO25147.1"/>
    <property type="molecule type" value="Genomic_DNA"/>
</dbReference>
<reference evidence="1 2" key="1">
    <citation type="submission" date="2016-10" db="EMBL/GenBank/DDBJ databases">
        <authorList>
            <person name="de Groot N.N."/>
        </authorList>
    </citation>
    <scope>NUCLEOTIDE SEQUENCE [LARGE SCALE GENOMIC DNA]</scope>
    <source>
        <strain evidence="1 2">CPCC 201259</strain>
    </source>
</reference>
<dbReference type="AlphaFoldDB" id="A0A1I5FMZ1"/>
<name>A0A1I5FMZ1_9PSEU</name>
<sequence>MRNALRLPWIIRISKHSVSSGTGHCKIEIALAEVPGSRVVFGLTDHSIGKAINLSI</sequence>